<keyword evidence="2" id="KW-0378">Hydrolase</keyword>
<dbReference type="EMBL" id="BKCP01009181">
    <property type="protein sequence ID" value="GER50218.1"/>
    <property type="molecule type" value="Genomic_DNA"/>
</dbReference>
<protein>
    <submittedName>
        <fullName evidence="2">Ubiquitin carboxyl-terminal hydrolase 13</fullName>
    </submittedName>
</protein>
<feature type="compositionally biased region" description="Low complexity" evidence="1">
    <location>
        <begin position="232"/>
        <end position="246"/>
    </location>
</feature>
<comment type="caution">
    <text evidence="2">The sequence shown here is derived from an EMBL/GenBank/DDBJ whole genome shotgun (WGS) entry which is preliminary data.</text>
</comment>
<feature type="region of interest" description="Disordered" evidence="1">
    <location>
        <begin position="209"/>
        <end position="246"/>
    </location>
</feature>
<dbReference type="Proteomes" id="UP000325081">
    <property type="component" value="Unassembled WGS sequence"/>
</dbReference>
<evidence type="ECO:0000313" key="3">
    <source>
        <dbReference type="Proteomes" id="UP000325081"/>
    </source>
</evidence>
<name>A0A5A7QYR2_STRAF</name>
<evidence type="ECO:0000256" key="1">
    <source>
        <dbReference type="SAM" id="MobiDB-lite"/>
    </source>
</evidence>
<accession>A0A5A7QYR2</accession>
<evidence type="ECO:0000313" key="2">
    <source>
        <dbReference type="EMBL" id="GER50218.1"/>
    </source>
</evidence>
<feature type="compositionally biased region" description="Polar residues" evidence="1">
    <location>
        <begin position="209"/>
        <end position="219"/>
    </location>
</feature>
<organism evidence="2 3">
    <name type="scientific">Striga asiatica</name>
    <name type="common">Asiatic witchweed</name>
    <name type="synonym">Buchnera asiatica</name>
    <dbReference type="NCBI Taxonomy" id="4170"/>
    <lineage>
        <taxon>Eukaryota</taxon>
        <taxon>Viridiplantae</taxon>
        <taxon>Streptophyta</taxon>
        <taxon>Embryophyta</taxon>
        <taxon>Tracheophyta</taxon>
        <taxon>Spermatophyta</taxon>
        <taxon>Magnoliopsida</taxon>
        <taxon>eudicotyledons</taxon>
        <taxon>Gunneridae</taxon>
        <taxon>Pentapetalae</taxon>
        <taxon>asterids</taxon>
        <taxon>lamiids</taxon>
        <taxon>Lamiales</taxon>
        <taxon>Orobanchaceae</taxon>
        <taxon>Buchnereae</taxon>
        <taxon>Striga</taxon>
    </lineage>
</organism>
<sequence>MPRLSAAITQEECLYDDRWTKEADNLFIDLLMEANSVGDWKYGRPANSVFDYCRLGIKAALDLNFSLCDVELRFDFLHKRYSVFSWMLRKHGLRHCVKSNVLTAPVAVWDDIFESNSFSVAYQHCGDPRWNELKFFFSSIYLASSDCAIFPDFHSTNEHVVPALIDTSDLLSEPSNNNVVIQCPTANSFNRGMGPRERDVSSECSVNTQSHFLNPTRGSLTPMRIPRPPRKSAPSSCKGSSSDPRI</sequence>
<dbReference type="GO" id="GO:0016787">
    <property type="term" value="F:hydrolase activity"/>
    <property type="evidence" value="ECO:0007669"/>
    <property type="project" value="UniProtKB-KW"/>
</dbReference>
<reference evidence="3" key="1">
    <citation type="journal article" date="2019" name="Curr. Biol.">
        <title>Genome Sequence of Striga asiatica Provides Insight into the Evolution of Plant Parasitism.</title>
        <authorList>
            <person name="Yoshida S."/>
            <person name="Kim S."/>
            <person name="Wafula E.K."/>
            <person name="Tanskanen J."/>
            <person name="Kim Y.M."/>
            <person name="Honaas L."/>
            <person name="Yang Z."/>
            <person name="Spallek T."/>
            <person name="Conn C.E."/>
            <person name="Ichihashi Y."/>
            <person name="Cheong K."/>
            <person name="Cui S."/>
            <person name="Der J.P."/>
            <person name="Gundlach H."/>
            <person name="Jiao Y."/>
            <person name="Hori C."/>
            <person name="Ishida J.K."/>
            <person name="Kasahara H."/>
            <person name="Kiba T."/>
            <person name="Kim M.S."/>
            <person name="Koo N."/>
            <person name="Laohavisit A."/>
            <person name="Lee Y.H."/>
            <person name="Lumba S."/>
            <person name="McCourt P."/>
            <person name="Mortimer J.C."/>
            <person name="Mutuku J.M."/>
            <person name="Nomura T."/>
            <person name="Sasaki-Sekimoto Y."/>
            <person name="Seto Y."/>
            <person name="Wang Y."/>
            <person name="Wakatake T."/>
            <person name="Sakakibara H."/>
            <person name="Demura T."/>
            <person name="Yamaguchi S."/>
            <person name="Yoneyama K."/>
            <person name="Manabe R.I."/>
            <person name="Nelson D.C."/>
            <person name="Schulman A.H."/>
            <person name="Timko M.P."/>
            <person name="dePamphilis C.W."/>
            <person name="Choi D."/>
            <person name="Shirasu K."/>
        </authorList>
    </citation>
    <scope>NUCLEOTIDE SEQUENCE [LARGE SCALE GENOMIC DNA]</scope>
    <source>
        <strain evidence="3">cv. UVA1</strain>
    </source>
</reference>
<gene>
    <name evidence="2" type="ORF">STAS_27502</name>
</gene>
<keyword evidence="3" id="KW-1185">Reference proteome</keyword>
<proteinExistence type="predicted"/>
<dbReference type="AlphaFoldDB" id="A0A5A7QYR2"/>